<sequence length="328" mass="37550">MNIIHTKNLYKSYTRYEKEEGFRGSIKSLFNRKKISKIAVNDFNLDINEGEFVGLIGPNGAGKTTLMKMLTGIISPTSGEISVLGFIPNELKNAYKKQFAIVMGQKSQLFQDISAVDTFLLLKEIYDIPETEYRKNLSYFTELFAVESYLNVQVRTLSLGERMKMELIAALLHNPKILFLDEPTIGLDAVAQKQIRCFLKEVNRSKGTTILLTSHYMEDIKSLCERCIVVNSGSKIYDGSLEMLFNHYQTHKMITVTFDEATSYIPDFDVQIIDKNPFKLSFMAHKKDVRFIVGNIFNEYDVNDISIEEEDIGNIVERIYSDKGGIYR</sequence>
<evidence type="ECO:0000259" key="4">
    <source>
        <dbReference type="PROSITE" id="PS50893"/>
    </source>
</evidence>
<dbReference type="InterPro" id="IPR027417">
    <property type="entry name" value="P-loop_NTPase"/>
</dbReference>
<keyword evidence="1" id="KW-0813">Transport</keyword>
<dbReference type="InterPro" id="IPR050763">
    <property type="entry name" value="ABC_transporter_ATP-binding"/>
</dbReference>
<evidence type="ECO:0000256" key="1">
    <source>
        <dbReference type="ARBA" id="ARBA00022448"/>
    </source>
</evidence>
<name>A0A0L6JUM6_9FIRM</name>
<reference evidence="6" key="1">
    <citation type="submission" date="2015-07" db="EMBL/GenBank/DDBJ databases">
        <title>Near-Complete Genome Sequence of the Cellulolytic Bacterium Bacteroides (Pseudobacteroides) cellulosolvens ATCC 35603.</title>
        <authorList>
            <person name="Dassa B."/>
            <person name="Utturkar S.M."/>
            <person name="Klingeman D.M."/>
            <person name="Hurt R.A."/>
            <person name="Keller M."/>
            <person name="Xu J."/>
            <person name="Reddy Y.H.K."/>
            <person name="Borovok I."/>
            <person name="Grinberg I.R."/>
            <person name="Lamed R."/>
            <person name="Zhivin O."/>
            <person name="Bayer E.A."/>
            <person name="Brown S.D."/>
        </authorList>
    </citation>
    <scope>NUCLEOTIDE SEQUENCE [LARGE SCALE GENOMIC DNA]</scope>
    <source>
        <strain evidence="6">DSM 2933</strain>
    </source>
</reference>
<keyword evidence="2" id="KW-0547">Nucleotide-binding</keyword>
<comment type="caution">
    <text evidence="5">The sequence shown here is derived from an EMBL/GenBank/DDBJ whole genome shotgun (WGS) entry which is preliminary data.</text>
</comment>
<dbReference type="SMART" id="SM00382">
    <property type="entry name" value="AAA"/>
    <property type="match status" value="1"/>
</dbReference>
<accession>A0A0L6JUM6</accession>
<dbReference type="PROSITE" id="PS50893">
    <property type="entry name" value="ABC_TRANSPORTER_2"/>
    <property type="match status" value="1"/>
</dbReference>
<dbReference type="PANTHER" id="PTHR42711">
    <property type="entry name" value="ABC TRANSPORTER ATP-BINDING PROTEIN"/>
    <property type="match status" value="1"/>
</dbReference>
<dbReference type="Pfam" id="PF00005">
    <property type="entry name" value="ABC_tran"/>
    <property type="match status" value="1"/>
</dbReference>
<dbReference type="AlphaFoldDB" id="A0A0L6JUM6"/>
<dbReference type="PROSITE" id="PS00211">
    <property type="entry name" value="ABC_TRANSPORTER_1"/>
    <property type="match status" value="1"/>
</dbReference>
<evidence type="ECO:0000313" key="6">
    <source>
        <dbReference type="Proteomes" id="UP000036923"/>
    </source>
</evidence>
<dbReference type="GO" id="GO:0005524">
    <property type="term" value="F:ATP binding"/>
    <property type="evidence" value="ECO:0007669"/>
    <property type="project" value="UniProtKB-KW"/>
</dbReference>
<dbReference type="SUPFAM" id="SSF52540">
    <property type="entry name" value="P-loop containing nucleoside triphosphate hydrolases"/>
    <property type="match status" value="1"/>
</dbReference>
<dbReference type="EMBL" id="LGTC01000001">
    <property type="protein sequence ID" value="KNY29424.1"/>
    <property type="molecule type" value="Genomic_DNA"/>
</dbReference>
<dbReference type="eggNOG" id="COG4586">
    <property type="taxonomic scope" value="Bacteria"/>
</dbReference>
<dbReference type="STRING" id="398512.Bccel_4698"/>
<evidence type="ECO:0000256" key="3">
    <source>
        <dbReference type="ARBA" id="ARBA00022840"/>
    </source>
</evidence>
<keyword evidence="3" id="KW-0067">ATP-binding</keyword>
<dbReference type="Gene3D" id="3.40.50.300">
    <property type="entry name" value="P-loop containing nucleotide triphosphate hydrolases"/>
    <property type="match status" value="1"/>
</dbReference>
<dbReference type="Proteomes" id="UP000036923">
    <property type="component" value="Unassembled WGS sequence"/>
</dbReference>
<dbReference type="OrthoDB" id="9804819at2"/>
<organism evidence="5 6">
    <name type="scientific">Pseudobacteroides cellulosolvens ATCC 35603 = DSM 2933</name>
    <dbReference type="NCBI Taxonomy" id="398512"/>
    <lineage>
        <taxon>Bacteria</taxon>
        <taxon>Bacillati</taxon>
        <taxon>Bacillota</taxon>
        <taxon>Clostridia</taxon>
        <taxon>Eubacteriales</taxon>
        <taxon>Oscillospiraceae</taxon>
        <taxon>Pseudobacteroides</taxon>
    </lineage>
</organism>
<proteinExistence type="predicted"/>
<dbReference type="RefSeq" id="WP_036935583.1">
    <property type="nucleotide sequence ID" value="NZ_JQKC01000001.1"/>
</dbReference>
<dbReference type="InterPro" id="IPR003439">
    <property type="entry name" value="ABC_transporter-like_ATP-bd"/>
</dbReference>
<feature type="domain" description="ABC transporter" evidence="4">
    <location>
        <begin position="4"/>
        <end position="257"/>
    </location>
</feature>
<gene>
    <name evidence="5" type="ORF">Bccel_4698</name>
</gene>
<dbReference type="PATRIC" id="fig|398512.5.peg.4923"/>
<dbReference type="GO" id="GO:0016887">
    <property type="term" value="F:ATP hydrolysis activity"/>
    <property type="evidence" value="ECO:0007669"/>
    <property type="project" value="InterPro"/>
</dbReference>
<dbReference type="InterPro" id="IPR003593">
    <property type="entry name" value="AAA+_ATPase"/>
</dbReference>
<evidence type="ECO:0000313" key="5">
    <source>
        <dbReference type="EMBL" id="KNY29424.1"/>
    </source>
</evidence>
<dbReference type="InterPro" id="IPR017871">
    <property type="entry name" value="ABC_transporter-like_CS"/>
</dbReference>
<keyword evidence="6" id="KW-1185">Reference proteome</keyword>
<dbReference type="PANTHER" id="PTHR42711:SF4">
    <property type="entry name" value="ABC TRANSPORTER RELATED"/>
    <property type="match status" value="1"/>
</dbReference>
<protein>
    <submittedName>
        <fullName evidence="5">ABC transporter related protein</fullName>
    </submittedName>
</protein>
<evidence type="ECO:0000256" key="2">
    <source>
        <dbReference type="ARBA" id="ARBA00022741"/>
    </source>
</evidence>